<dbReference type="Proteomes" id="UP001497512">
    <property type="component" value="Chromosome 10"/>
</dbReference>
<dbReference type="Pfam" id="PF05739">
    <property type="entry name" value="SNARE"/>
    <property type="match status" value="1"/>
</dbReference>
<protein>
    <recommendedName>
        <fullName evidence="9">t-SNARE coiled-coil homology domain-containing protein</fullName>
    </recommendedName>
</protein>
<dbReference type="EMBL" id="OZ019902">
    <property type="protein sequence ID" value="CAK9195015.1"/>
    <property type="molecule type" value="Genomic_DNA"/>
</dbReference>
<keyword evidence="2" id="KW-0813">Transport</keyword>
<keyword evidence="4" id="KW-0653">Protein transport</keyword>
<evidence type="ECO:0000256" key="3">
    <source>
        <dbReference type="ARBA" id="ARBA00022692"/>
    </source>
</evidence>
<dbReference type="SUPFAM" id="SSF58038">
    <property type="entry name" value="SNARE fusion complex"/>
    <property type="match status" value="1"/>
</dbReference>
<evidence type="ECO:0000256" key="7">
    <source>
        <dbReference type="SAM" id="Coils"/>
    </source>
</evidence>
<sequence>MSVIDILTRVDVLCKKYEKYDLDKQRGAADSLSGNDQFLRLYTVLEADIEAAIQKSQDAQSEKNRAVVATLNAEVRRSKSALQAEIPKLEKLAEKKVKDLSKEEMAARPDLVVALAQKIQDIPDGVTVGRRGGTWGAKAGASKPVEIKVDAMHPDDLMRPEHYEQTEESLGFKQEYEARRAKQDEGLDVIAAGLTTLKDMAGDINEELNKQMPLIDEVDTKVDKAAADLKNTNVKLKETLIKMRSNRNFCVDIILIVIILGIGGYLYTYNSTPFMSPFI</sequence>
<evidence type="ECO:0000256" key="6">
    <source>
        <dbReference type="ARBA" id="ARBA00023136"/>
    </source>
</evidence>
<dbReference type="PROSITE" id="PS50192">
    <property type="entry name" value="T_SNARE"/>
    <property type="match status" value="1"/>
</dbReference>
<organism evidence="10 11">
    <name type="scientific">Sphagnum troendelagicum</name>
    <dbReference type="NCBI Taxonomy" id="128251"/>
    <lineage>
        <taxon>Eukaryota</taxon>
        <taxon>Viridiplantae</taxon>
        <taxon>Streptophyta</taxon>
        <taxon>Embryophyta</taxon>
        <taxon>Bryophyta</taxon>
        <taxon>Sphagnophytina</taxon>
        <taxon>Sphagnopsida</taxon>
        <taxon>Sphagnales</taxon>
        <taxon>Sphagnaceae</taxon>
        <taxon>Sphagnum</taxon>
    </lineage>
</organism>
<evidence type="ECO:0000313" key="11">
    <source>
        <dbReference type="Proteomes" id="UP001497512"/>
    </source>
</evidence>
<evidence type="ECO:0000313" key="10">
    <source>
        <dbReference type="EMBL" id="CAK9195015.1"/>
    </source>
</evidence>
<keyword evidence="3 8" id="KW-0812">Transmembrane</keyword>
<dbReference type="PANTHER" id="PTHR12791">
    <property type="entry name" value="GOLGI SNARE BET1-RELATED"/>
    <property type="match status" value="1"/>
</dbReference>
<evidence type="ECO:0000256" key="2">
    <source>
        <dbReference type="ARBA" id="ARBA00022448"/>
    </source>
</evidence>
<evidence type="ECO:0000259" key="9">
    <source>
        <dbReference type="PROSITE" id="PS50192"/>
    </source>
</evidence>
<dbReference type="SMART" id="SM00397">
    <property type="entry name" value="t_SNARE"/>
    <property type="match status" value="1"/>
</dbReference>
<evidence type="ECO:0000256" key="5">
    <source>
        <dbReference type="ARBA" id="ARBA00022989"/>
    </source>
</evidence>
<name>A0ABP0TF51_9BRYO</name>
<evidence type="ECO:0000256" key="4">
    <source>
        <dbReference type="ARBA" id="ARBA00022927"/>
    </source>
</evidence>
<proteinExistence type="predicted"/>
<keyword evidence="11" id="KW-1185">Reference proteome</keyword>
<keyword evidence="6 8" id="KW-0472">Membrane</keyword>
<gene>
    <name evidence="10" type="ORF">CSSPTR1EN2_LOCUS2813</name>
</gene>
<evidence type="ECO:0000256" key="1">
    <source>
        <dbReference type="ARBA" id="ARBA00004167"/>
    </source>
</evidence>
<accession>A0ABP0TF51</accession>
<comment type="subcellular location">
    <subcellularLocation>
        <location evidence="1">Membrane</location>
        <topology evidence="1">Single-pass membrane protein</topology>
    </subcellularLocation>
</comment>
<feature type="transmembrane region" description="Helical" evidence="8">
    <location>
        <begin position="249"/>
        <end position="268"/>
    </location>
</feature>
<evidence type="ECO:0000256" key="8">
    <source>
        <dbReference type="SAM" id="Phobius"/>
    </source>
</evidence>
<dbReference type="InterPro" id="IPR000727">
    <property type="entry name" value="T_SNARE_dom"/>
</dbReference>
<keyword evidence="5 8" id="KW-1133">Transmembrane helix</keyword>
<feature type="coiled-coil region" evidence="7">
    <location>
        <begin position="42"/>
        <end position="92"/>
    </location>
</feature>
<feature type="domain" description="T-SNARE coiled-coil homology" evidence="9">
    <location>
        <begin position="177"/>
        <end position="239"/>
    </location>
</feature>
<dbReference type="Gene3D" id="1.20.5.110">
    <property type="match status" value="1"/>
</dbReference>
<dbReference type="CDD" id="cd15841">
    <property type="entry name" value="SNARE_Qc"/>
    <property type="match status" value="1"/>
</dbReference>
<keyword evidence="7" id="KW-0175">Coiled coil</keyword>
<reference evidence="10" key="1">
    <citation type="submission" date="2024-02" db="EMBL/GenBank/DDBJ databases">
        <authorList>
            <consortium name="ELIXIR-Norway"/>
            <consortium name="Elixir Norway"/>
        </authorList>
    </citation>
    <scope>NUCLEOTIDE SEQUENCE</scope>
</reference>